<feature type="domain" description="Carbohydrate esterase 2 N-terminal" evidence="2">
    <location>
        <begin position="18"/>
        <end position="118"/>
    </location>
</feature>
<evidence type="ECO:0000259" key="1">
    <source>
        <dbReference type="Pfam" id="PF13472"/>
    </source>
</evidence>
<dbReference type="InterPro" id="IPR040794">
    <property type="entry name" value="CE2_N"/>
</dbReference>
<feature type="domain" description="SGNH hydrolase-type esterase" evidence="1">
    <location>
        <begin position="128"/>
        <end position="269"/>
    </location>
</feature>
<dbReference type="InterPro" id="IPR036514">
    <property type="entry name" value="SGNH_hydro_sf"/>
</dbReference>
<dbReference type="CDD" id="cd01831">
    <property type="entry name" value="Endoglucanase_E_like"/>
    <property type="match status" value="1"/>
</dbReference>
<dbReference type="EMBL" id="AP023368">
    <property type="protein sequence ID" value="BCJ98009.1"/>
    <property type="molecule type" value="Genomic_DNA"/>
</dbReference>
<dbReference type="RefSeq" id="WP_185258371.1">
    <property type="nucleotide sequence ID" value="NZ_AP023368.1"/>
</dbReference>
<dbReference type="SUPFAM" id="SSF52266">
    <property type="entry name" value="SGNH hydrolase"/>
    <property type="match status" value="1"/>
</dbReference>
<dbReference type="Pfam" id="PF17996">
    <property type="entry name" value="CE2_N"/>
    <property type="match status" value="1"/>
</dbReference>
<evidence type="ECO:0000313" key="3">
    <source>
        <dbReference type="EMBL" id="BCJ98009.1"/>
    </source>
</evidence>
<gene>
    <name evidence="3" type="ORF">bsdcttw_10500</name>
</gene>
<reference evidence="3 4" key="1">
    <citation type="submission" date="2020-08" db="EMBL/GenBank/DDBJ databases">
        <title>Draft genome sequencing of an Anaerocolumna strain isolated from anoxic soil subjected to BSD treatment.</title>
        <authorList>
            <person name="Uek A."/>
            <person name="Tonouchi A."/>
        </authorList>
    </citation>
    <scope>NUCLEOTIDE SEQUENCE [LARGE SCALE GENOMIC DNA]</scope>
    <source>
        <strain evidence="3 4">CTTW</strain>
    </source>
</reference>
<dbReference type="InterPro" id="IPR013830">
    <property type="entry name" value="SGNH_hydro"/>
</dbReference>
<reference evidence="3 4" key="2">
    <citation type="submission" date="2020-08" db="EMBL/GenBank/DDBJ databases">
        <authorList>
            <person name="Ueki A."/>
            <person name="Tonouchi A."/>
        </authorList>
    </citation>
    <scope>NUCLEOTIDE SEQUENCE [LARGE SCALE GENOMIC DNA]</scope>
    <source>
        <strain evidence="3 4">CTTW</strain>
    </source>
</reference>
<name>A0A7I8DHU9_9FIRM</name>
<dbReference type="InterPro" id="IPR052762">
    <property type="entry name" value="PCW_deacetylase/CE"/>
</dbReference>
<evidence type="ECO:0000259" key="2">
    <source>
        <dbReference type="Pfam" id="PF17996"/>
    </source>
</evidence>
<dbReference type="Gene3D" id="2.60.120.260">
    <property type="entry name" value="Galactose-binding domain-like"/>
    <property type="match status" value="1"/>
</dbReference>
<dbReference type="InterPro" id="IPR037461">
    <property type="entry name" value="CtCE2-like_dom"/>
</dbReference>
<dbReference type="Gene3D" id="3.40.50.1110">
    <property type="entry name" value="SGNH hydrolase"/>
    <property type="match status" value="1"/>
</dbReference>
<dbReference type="AlphaFoldDB" id="A0A7I8DHU9"/>
<dbReference type="Pfam" id="PF13472">
    <property type="entry name" value="Lipase_GDSL_2"/>
    <property type="match status" value="1"/>
</dbReference>
<evidence type="ECO:0000313" key="4">
    <source>
        <dbReference type="Proteomes" id="UP000515703"/>
    </source>
</evidence>
<keyword evidence="4" id="KW-1185">Reference proteome</keyword>
<dbReference type="KEGG" id="acht:bsdcttw_10500"/>
<organism evidence="3 4">
    <name type="scientific">Anaerocolumna chitinilytica</name>
    <dbReference type="NCBI Taxonomy" id="1727145"/>
    <lineage>
        <taxon>Bacteria</taxon>
        <taxon>Bacillati</taxon>
        <taxon>Bacillota</taxon>
        <taxon>Clostridia</taxon>
        <taxon>Lachnospirales</taxon>
        <taxon>Lachnospiraceae</taxon>
        <taxon>Anaerocolumna</taxon>
    </lineage>
</organism>
<sequence>MSFDFIHNSLRHGLFHKEPDGISCFLPGSAISVCFQGQEVTLSVDDMSKSGKSWLNIYIDNLPVRVMRIDPDNQIYQLADDLEDVPHTLTLQKRTEAGFGTIKFTDLTTENGTFLPPPSPKPHKLMIIGDSITCGYGNEAQIPCDCDASRENNALAYSALLGDFLNAETLIVGASGTGCYQNFGGSKEGRMTDYFMENICPDLDQKALDPFEPEVIVVNLGTNDWSAPIEPTDYTNRYRNLTDFIRSRYPAAELFCVIGPMNLGPSPYLEALVRTLQEEGDTHIHFMEFPLIKRPEEGMGGSGHPSIKKHHQMAVQLSEFIKQKCSNF</sequence>
<proteinExistence type="predicted"/>
<dbReference type="GO" id="GO:0052689">
    <property type="term" value="F:carboxylic ester hydrolase activity"/>
    <property type="evidence" value="ECO:0007669"/>
    <property type="project" value="InterPro"/>
</dbReference>
<accession>A0A7I8DHU9</accession>
<protein>
    <submittedName>
        <fullName evidence="3">Acetylxylan esterase</fullName>
    </submittedName>
</protein>
<dbReference type="PANTHER" id="PTHR37834:SF2">
    <property type="entry name" value="ESTERASE, SGNH HYDROLASE-TYPE"/>
    <property type="match status" value="1"/>
</dbReference>
<dbReference type="PANTHER" id="PTHR37834">
    <property type="entry name" value="GDSL-LIKE LIPASE/ACYLHYDROLASE DOMAIN PROTEIN (AFU_ORTHOLOGUE AFUA_2G00620)"/>
    <property type="match status" value="1"/>
</dbReference>
<dbReference type="Proteomes" id="UP000515703">
    <property type="component" value="Chromosome"/>
</dbReference>